<dbReference type="PANTHER" id="PTHR31744:SF210">
    <property type="entry name" value="NAC DOMAIN-CONTAINING PROTEIN 86-LIKE"/>
    <property type="match status" value="1"/>
</dbReference>
<dbReference type="STRING" id="3659.A0A0A0L657"/>
<dbReference type="KEGG" id="csv:101221408"/>
<keyword evidence="4" id="KW-0539">Nucleus</keyword>
<feature type="compositionally biased region" description="Polar residues" evidence="5">
    <location>
        <begin position="263"/>
        <end position="292"/>
    </location>
</feature>
<reference evidence="8 9" key="1">
    <citation type="journal article" date="2009" name="Nat. Genet.">
        <title>The genome of the cucumber, Cucumis sativus L.</title>
        <authorList>
            <person name="Huang S."/>
            <person name="Li R."/>
            <person name="Zhang Z."/>
            <person name="Li L."/>
            <person name="Gu X."/>
            <person name="Fan W."/>
            <person name="Lucas W.J."/>
            <person name="Wang X."/>
            <person name="Xie B."/>
            <person name="Ni P."/>
            <person name="Ren Y."/>
            <person name="Zhu H."/>
            <person name="Li J."/>
            <person name="Lin K."/>
            <person name="Jin W."/>
            <person name="Fei Z."/>
            <person name="Li G."/>
            <person name="Staub J."/>
            <person name="Kilian A."/>
            <person name="van der Vossen E.A."/>
            <person name="Wu Y."/>
            <person name="Guo J."/>
            <person name="He J."/>
            <person name="Jia Z."/>
            <person name="Ren Y."/>
            <person name="Tian G."/>
            <person name="Lu Y."/>
            <person name="Ruan J."/>
            <person name="Qian W."/>
            <person name="Wang M."/>
            <person name="Huang Q."/>
            <person name="Li B."/>
            <person name="Xuan Z."/>
            <person name="Cao J."/>
            <person name="Asan"/>
            <person name="Wu Z."/>
            <person name="Zhang J."/>
            <person name="Cai Q."/>
            <person name="Bai Y."/>
            <person name="Zhao B."/>
            <person name="Han Y."/>
            <person name="Li Y."/>
            <person name="Li X."/>
            <person name="Wang S."/>
            <person name="Shi Q."/>
            <person name="Liu S."/>
            <person name="Cho W.K."/>
            <person name="Kim J.Y."/>
            <person name="Xu Y."/>
            <person name="Heller-Uszynska K."/>
            <person name="Miao H."/>
            <person name="Cheng Z."/>
            <person name="Zhang S."/>
            <person name="Wu J."/>
            <person name="Yang Y."/>
            <person name="Kang H."/>
            <person name="Li M."/>
            <person name="Liang H."/>
            <person name="Ren X."/>
            <person name="Shi Z."/>
            <person name="Wen M."/>
            <person name="Jian M."/>
            <person name="Yang H."/>
            <person name="Zhang G."/>
            <person name="Yang Z."/>
            <person name="Chen R."/>
            <person name="Liu S."/>
            <person name="Li J."/>
            <person name="Ma L."/>
            <person name="Liu H."/>
            <person name="Zhou Y."/>
            <person name="Zhao J."/>
            <person name="Fang X."/>
            <person name="Li G."/>
            <person name="Fang L."/>
            <person name="Li Y."/>
            <person name="Liu D."/>
            <person name="Zheng H."/>
            <person name="Zhang Y."/>
            <person name="Qin N."/>
            <person name="Li Z."/>
            <person name="Yang G."/>
            <person name="Yang S."/>
            <person name="Bolund L."/>
            <person name="Kristiansen K."/>
            <person name="Zheng H."/>
            <person name="Li S."/>
            <person name="Zhang X."/>
            <person name="Yang H."/>
            <person name="Wang J."/>
            <person name="Sun R."/>
            <person name="Zhang B."/>
            <person name="Jiang S."/>
            <person name="Wang J."/>
            <person name="Du Y."/>
            <person name="Li S."/>
        </authorList>
    </citation>
    <scope>NUCLEOTIDE SEQUENCE [LARGE SCALE GENOMIC DNA]</scope>
    <source>
        <strain evidence="9">cv. 9930</strain>
    </source>
</reference>
<evidence type="ECO:0000256" key="6">
    <source>
        <dbReference type="SAM" id="Phobius"/>
    </source>
</evidence>
<reference evidence="8 9" key="4">
    <citation type="journal article" date="2011" name="BMC Genomics">
        <title>RNA-Seq improves annotation of protein-coding genes in the cucumber genome.</title>
        <authorList>
            <person name="Li Z."/>
            <person name="Zhang Z."/>
            <person name="Yan P."/>
            <person name="Huang S."/>
            <person name="Fei Z."/>
            <person name="Lin K."/>
        </authorList>
    </citation>
    <scope>NUCLEOTIDE SEQUENCE [LARGE SCALE GENOMIC DNA]</scope>
    <source>
        <strain evidence="9">cv. 9930</strain>
    </source>
</reference>
<keyword evidence="6" id="KW-1133">Transmembrane helix</keyword>
<organism evidence="8 9">
    <name type="scientific">Cucumis sativus</name>
    <name type="common">Cucumber</name>
    <dbReference type="NCBI Taxonomy" id="3659"/>
    <lineage>
        <taxon>Eukaryota</taxon>
        <taxon>Viridiplantae</taxon>
        <taxon>Streptophyta</taxon>
        <taxon>Embryophyta</taxon>
        <taxon>Tracheophyta</taxon>
        <taxon>Spermatophyta</taxon>
        <taxon>Magnoliopsida</taxon>
        <taxon>eudicotyledons</taxon>
        <taxon>Gunneridae</taxon>
        <taxon>Pentapetalae</taxon>
        <taxon>rosids</taxon>
        <taxon>fabids</taxon>
        <taxon>Cucurbitales</taxon>
        <taxon>Cucurbitaceae</taxon>
        <taxon>Benincaseae</taxon>
        <taxon>Cucumis</taxon>
    </lineage>
</organism>
<feature type="region of interest" description="Disordered" evidence="5">
    <location>
        <begin position="184"/>
        <end position="292"/>
    </location>
</feature>
<dbReference type="AlphaFoldDB" id="A0A0A0L657"/>
<evidence type="ECO:0000256" key="1">
    <source>
        <dbReference type="ARBA" id="ARBA00023015"/>
    </source>
</evidence>
<evidence type="ECO:0000256" key="3">
    <source>
        <dbReference type="ARBA" id="ARBA00023163"/>
    </source>
</evidence>
<dbReference type="Pfam" id="PF02365">
    <property type="entry name" value="NAM"/>
    <property type="match status" value="1"/>
</dbReference>
<dbReference type="PROSITE" id="PS51005">
    <property type="entry name" value="NAC"/>
    <property type="match status" value="1"/>
</dbReference>
<feature type="domain" description="NAC" evidence="7">
    <location>
        <begin position="34"/>
        <end position="180"/>
    </location>
</feature>
<dbReference type="GO" id="GO:0006355">
    <property type="term" value="P:regulation of DNA-templated transcription"/>
    <property type="evidence" value="ECO:0007669"/>
    <property type="project" value="InterPro"/>
</dbReference>
<protein>
    <recommendedName>
        <fullName evidence="7">NAC domain-containing protein</fullName>
    </recommendedName>
</protein>
<evidence type="ECO:0000313" key="8">
    <source>
        <dbReference type="EMBL" id="KGN56057.1"/>
    </source>
</evidence>
<dbReference type="Gramene" id="KGN56057">
    <property type="protein sequence ID" value="KGN56057"/>
    <property type="gene ID" value="Csa_3G062590"/>
</dbReference>
<keyword evidence="9" id="KW-1185">Reference proteome</keyword>
<feature type="transmembrane region" description="Helical" evidence="6">
    <location>
        <begin position="450"/>
        <end position="467"/>
    </location>
</feature>
<dbReference type="eggNOG" id="ENOG502SPQG">
    <property type="taxonomic scope" value="Eukaryota"/>
</dbReference>
<keyword evidence="6" id="KW-0812">Transmembrane</keyword>
<dbReference type="InterPro" id="IPR036093">
    <property type="entry name" value="NAC_dom_sf"/>
</dbReference>
<keyword evidence="2" id="KW-0238">DNA-binding</keyword>
<evidence type="ECO:0000313" key="9">
    <source>
        <dbReference type="Proteomes" id="UP000029981"/>
    </source>
</evidence>
<keyword evidence="6" id="KW-0472">Membrane</keyword>
<dbReference type="PANTHER" id="PTHR31744">
    <property type="entry name" value="PROTEIN CUP-SHAPED COTYLEDON 2-RELATED"/>
    <property type="match status" value="1"/>
</dbReference>
<dbReference type="OMA" id="IMKSATR"/>
<sequence>MNHQYYTRTATTIIDSTLVPNLMGSFTIPSKHELPIGFRFRPTEEELVTHYLNNKILGRQHLVQCIPQIDLFNYDPWKLPERSLLDSDNYEWFFFRSLTSKTKRTTVSGCWRSTGDDKRIVARGTNKVIATRKILVFYQGQGKAAVKTKWVLHEYHLFQQDTTDISSSQMPFVVCRLKESAEEFRSDDQRKKSKKRQVHWNGENDQPALEDFPNTHQPTQPSNYFENEVMNSGFDTDDASSKMFFKTTPWPSESEPREPGLLNISQQVSDSNSEGNEQLSQPQSSMASEPNSNDQLGWFLNYMVDNDETDQINVILKRHSMEEFQSMARELEAGDTTSVSSEGMRTTIQKSCRKPLIARHCQYKEENDESQDDSCGQTLKVQRQPKSNNIVAHRDEPKRDESREVFILQGGNVEKHTSVIYSNETPTNCFWYILTTKRIHHKSNDQPIDYVAKVLLGFIILIMFVLTSF</sequence>
<dbReference type="SUPFAM" id="SSF101941">
    <property type="entry name" value="NAC domain"/>
    <property type="match status" value="1"/>
</dbReference>
<dbReference type="Gene3D" id="2.170.150.80">
    <property type="entry name" value="NAC domain"/>
    <property type="match status" value="1"/>
</dbReference>
<dbReference type="OrthoDB" id="1797107at2759"/>
<keyword evidence="3" id="KW-0804">Transcription</keyword>
<evidence type="ECO:0000256" key="5">
    <source>
        <dbReference type="SAM" id="MobiDB-lite"/>
    </source>
</evidence>
<keyword evidence="1" id="KW-0805">Transcription regulation</keyword>
<name>A0A0A0L657_CUCSA</name>
<proteinExistence type="predicted"/>
<evidence type="ECO:0000256" key="2">
    <source>
        <dbReference type="ARBA" id="ARBA00023125"/>
    </source>
</evidence>
<evidence type="ECO:0000259" key="7">
    <source>
        <dbReference type="PROSITE" id="PS51005"/>
    </source>
</evidence>
<dbReference type="GO" id="GO:0003677">
    <property type="term" value="F:DNA binding"/>
    <property type="evidence" value="ECO:0007669"/>
    <property type="project" value="UniProtKB-KW"/>
</dbReference>
<reference evidence="8 9" key="3">
    <citation type="journal article" date="2010" name="BMC Genomics">
        <title>Transcriptome sequencing and comparative analysis of cucumber flowers with different sex types.</title>
        <authorList>
            <person name="Guo S."/>
            <person name="Zheng Y."/>
            <person name="Joung J.G."/>
            <person name="Liu S."/>
            <person name="Zhang Z."/>
            <person name="Crasta O.R."/>
            <person name="Sobral B.W."/>
            <person name="Xu Y."/>
            <person name="Huang S."/>
            <person name="Fei Z."/>
        </authorList>
    </citation>
    <scope>NUCLEOTIDE SEQUENCE [LARGE SCALE GENOMIC DNA]</scope>
    <source>
        <strain evidence="9">cv. 9930</strain>
    </source>
</reference>
<dbReference type="EMBL" id="CM002924">
    <property type="protein sequence ID" value="KGN56057.1"/>
    <property type="molecule type" value="Genomic_DNA"/>
</dbReference>
<dbReference type="Proteomes" id="UP000029981">
    <property type="component" value="Chromosome 3"/>
</dbReference>
<evidence type="ECO:0000256" key="4">
    <source>
        <dbReference type="ARBA" id="ARBA00023242"/>
    </source>
</evidence>
<reference evidence="8 9" key="2">
    <citation type="journal article" date="2009" name="PLoS ONE">
        <title>An integrated genetic and cytogenetic map of the cucumber genome.</title>
        <authorList>
            <person name="Ren Y."/>
            <person name="Zhang Z."/>
            <person name="Liu J."/>
            <person name="Staub J.E."/>
            <person name="Han Y."/>
            <person name="Cheng Z."/>
            <person name="Li X."/>
            <person name="Lu J."/>
            <person name="Miao H."/>
            <person name="Kang H."/>
            <person name="Xie B."/>
            <person name="Gu X."/>
            <person name="Wang X."/>
            <person name="Du Y."/>
            <person name="Jin W."/>
            <person name="Huang S."/>
        </authorList>
    </citation>
    <scope>NUCLEOTIDE SEQUENCE [LARGE SCALE GENOMIC DNA]</scope>
    <source>
        <strain evidence="9">cv. 9930</strain>
    </source>
</reference>
<dbReference type="InterPro" id="IPR003441">
    <property type="entry name" value="NAC-dom"/>
</dbReference>
<feature type="compositionally biased region" description="Polar residues" evidence="5">
    <location>
        <begin position="214"/>
        <end position="234"/>
    </location>
</feature>
<gene>
    <name evidence="8" type="ORF">Csa_3G062590</name>
</gene>
<accession>A0A0A0L657</accession>